<evidence type="ECO:0000259" key="2">
    <source>
        <dbReference type="PROSITE" id="PS50275"/>
    </source>
</evidence>
<gene>
    <name evidence="3" type="ORF">M9Y10_013420</name>
</gene>
<dbReference type="InterPro" id="IPR002013">
    <property type="entry name" value="SAC_dom"/>
</dbReference>
<dbReference type="EMBL" id="JAPFFF010000019">
    <property type="protein sequence ID" value="KAK8858317.1"/>
    <property type="molecule type" value="Genomic_DNA"/>
</dbReference>
<comment type="caution">
    <text evidence="3">The sequence shown here is derived from an EMBL/GenBank/DDBJ whole genome shotgun (WGS) entry which is preliminary data.</text>
</comment>
<protein>
    <recommendedName>
        <fullName evidence="2">SAC domain-containing protein</fullName>
    </recommendedName>
</protein>
<sequence length="1485" mass="167742">MNTQVHIFQPSTAFVHIVITPSTESVTYIFTVDLFTGCLLFSSTPYVDIFKSHRQACTFIVQKYNKPTFHMQEWQGKALIGITIENQYLVIGLIEGARKCATLPNGSVIKQVNSTNFITIPLKSSHSQQKPNFSSFPINKMHFYCETMDITRPYPSEHSITDYDESFCWNQRWRLPFARFGVEYVCIVLLQGYAKTSTTSCMTYIIRRSVLNPYTRYTSRGTDEMGSPGNESECELIFYDENENGDFQSNCWRRGSIPMMWKTVVGAVGSGQHIISQEQGNVTSLYFHSISERFDNIPITVVSLLSESEIELNEAYKKAVKPLDFVDFQSFDIQAVSENARIEQFQLFMKPLIDQNECFTIGDLKGIQKRQKQIFRFNCVDSTDRTNLATFVYGRILTEMKRGPLTINPKPNDFLANAFIKGGDVISILYTSTEATLTKPIRDTTQNISSAKNDASIACIRRVNHFYGNDAVLDKSIENWISIVGLNSNPLFSLDNFYLSLVQDSSMTFKVMSPVDPSVISFEYTSTKVESIDGSFEMIIELPMPMVIGVLRMMFLPHCFGDIPKSFTLECGMNSNHKKVYLKDVMMPDVKEPTFVKYSFYHSYRWGIQAPLEQEASEPVRFIWITFKQGSKIVPSSTSSMSLLNLNVDKNSNKVIQNHNVNPSSQVQNGFIGKDKTARYSSNNVNPVVQQKPMLSIGNVLIDAYIPSSVTKMLSFENEGMKDDYKRQVETFLKENNNGSTNDLQFKSRSIDSFLRLELFRIKNKIPLHVRNQIFIEKGINPIVSCIRHYLHIRTDRPSCYFCQEQLDGFDIENKNSNLNFVFHENFKSVLTYSKSFPFNQSGVILCKKCRDKVLKFQKDLIEIDSLATKEEPPRFSLKHWKLGDIKEQVCLSRRPLSTFLEFPPSKDPEADIDMLLFSDDDDDESDEASESQKESFPNDQQIVSSRSNSAIINNNGPNNGYRRENIHGRHNVAYRNSTNVINAYVRKRIANYNSCLTADVIQCDDVVSRSVEIDINDDTYTYISNHSDDDVINQNQGQKQANDEQQNDTGMNLNDSEILKEFGPMSYFQNNSNSSIIEDKSKIKYIIDSTENKVFTFTLCLSSFSVPTELILTFDGDLPEKVEIIAFKHKTSNANNCQVNMPRSTSTVADNSATSRSALISPSSSAASASTPKSKSKSPFISPSTSAANASSVCSPERVIIHDNIVNHSHLSLPPTSASISELNPRKHSSFIVKHEDKIYVKFDPIQTSYLTFVMFATESQNQVILKHVKVLGNFVEKPLSKPSWYSFPVSFFKGDKMAGVWDPETQTHTFSFRAPNVLRRVNFKVPYNTNYSGGGAVGNNSGNSGNNNGIISNTNCNANLMTNGVGVIVGVGATGNIISNLSCGNISGLLSSGPLKKPEQMPQSILLALYNDKKMLVKSYHILIPQPQPPQQRTKCKEVEMYFQIADSPVFSTIKLFYLDLIDKLKPFEVSFFSSFSNNDRKI</sequence>
<proteinExistence type="predicted"/>
<accession>A0ABR2I8H4</accession>
<evidence type="ECO:0000256" key="1">
    <source>
        <dbReference type="SAM" id="MobiDB-lite"/>
    </source>
</evidence>
<feature type="region of interest" description="Disordered" evidence="1">
    <location>
        <begin position="1160"/>
        <end position="1190"/>
    </location>
</feature>
<evidence type="ECO:0000313" key="4">
    <source>
        <dbReference type="Proteomes" id="UP001470230"/>
    </source>
</evidence>
<name>A0ABR2I8H4_9EUKA</name>
<keyword evidence="4" id="KW-1185">Reference proteome</keyword>
<feature type="domain" description="SAC" evidence="2">
    <location>
        <begin position="133"/>
        <end position="432"/>
    </location>
</feature>
<feature type="compositionally biased region" description="Polar residues" evidence="1">
    <location>
        <begin position="1033"/>
        <end position="1052"/>
    </location>
</feature>
<dbReference type="Proteomes" id="UP001470230">
    <property type="component" value="Unassembled WGS sequence"/>
</dbReference>
<feature type="region of interest" description="Disordered" evidence="1">
    <location>
        <begin position="922"/>
        <end position="963"/>
    </location>
</feature>
<dbReference type="Pfam" id="PF02383">
    <property type="entry name" value="Syja_N"/>
    <property type="match status" value="1"/>
</dbReference>
<reference evidence="3 4" key="1">
    <citation type="submission" date="2024-04" db="EMBL/GenBank/DDBJ databases">
        <title>Tritrichomonas musculus Genome.</title>
        <authorList>
            <person name="Alves-Ferreira E."/>
            <person name="Grigg M."/>
            <person name="Lorenzi H."/>
            <person name="Galac M."/>
        </authorList>
    </citation>
    <scope>NUCLEOTIDE SEQUENCE [LARGE SCALE GENOMIC DNA]</scope>
    <source>
        <strain evidence="3 4">EAF2021</strain>
    </source>
</reference>
<organism evidence="3 4">
    <name type="scientific">Tritrichomonas musculus</name>
    <dbReference type="NCBI Taxonomy" id="1915356"/>
    <lineage>
        <taxon>Eukaryota</taxon>
        <taxon>Metamonada</taxon>
        <taxon>Parabasalia</taxon>
        <taxon>Tritrichomonadida</taxon>
        <taxon>Tritrichomonadidae</taxon>
        <taxon>Tritrichomonas</taxon>
    </lineage>
</organism>
<feature type="compositionally biased region" description="Low complexity" evidence="1">
    <location>
        <begin position="1160"/>
        <end position="1188"/>
    </location>
</feature>
<evidence type="ECO:0000313" key="3">
    <source>
        <dbReference type="EMBL" id="KAK8858317.1"/>
    </source>
</evidence>
<feature type="compositionally biased region" description="Low complexity" evidence="1">
    <location>
        <begin position="943"/>
        <end position="961"/>
    </location>
</feature>
<dbReference type="PANTHER" id="PTHR46817:SF1">
    <property type="entry name" value="SAC DOMAIN-CONTAINING PROTEIN"/>
    <property type="match status" value="1"/>
</dbReference>
<dbReference type="PANTHER" id="PTHR46817">
    <property type="entry name" value="PHOSPHOINOSITIDE PHOSPHATASE SAC9-RELATED"/>
    <property type="match status" value="1"/>
</dbReference>
<feature type="region of interest" description="Disordered" evidence="1">
    <location>
        <begin position="1027"/>
        <end position="1052"/>
    </location>
</feature>
<dbReference type="PROSITE" id="PS50275">
    <property type="entry name" value="SAC"/>
    <property type="match status" value="1"/>
</dbReference>